<evidence type="ECO:0000259" key="7">
    <source>
        <dbReference type="Pfam" id="PF02687"/>
    </source>
</evidence>
<dbReference type="PANTHER" id="PTHR30489">
    <property type="entry name" value="LIPOPROTEIN-RELEASING SYSTEM TRANSMEMBRANE PROTEIN LOLE"/>
    <property type="match status" value="1"/>
</dbReference>
<evidence type="ECO:0000259" key="8">
    <source>
        <dbReference type="Pfam" id="PF12704"/>
    </source>
</evidence>
<dbReference type="GO" id="GO:0098797">
    <property type="term" value="C:plasma membrane protein complex"/>
    <property type="evidence" value="ECO:0007669"/>
    <property type="project" value="TreeGrafter"/>
</dbReference>
<evidence type="ECO:0000256" key="6">
    <source>
        <dbReference type="ARBA" id="ARBA00023136"/>
    </source>
</evidence>
<evidence type="ECO:0000256" key="2">
    <source>
        <dbReference type="ARBA" id="ARBA00005236"/>
    </source>
</evidence>
<evidence type="ECO:0000256" key="4">
    <source>
        <dbReference type="ARBA" id="ARBA00022692"/>
    </source>
</evidence>
<evidence type="ECO:0000313" key="10">
    <source>
        <dbReference type="Proteomes" id="UP000515561"/>
    </source>
</evidence>
<dbReference type="Proteomes" id="UP000515561">
    <property type="component" value="Chromosome"/>
</dbReference>
<evidence type="ECO:0000256" key="1">
    <source>
        <dbReference type="ARBA" id="ARBA00004651"/>
    </source>
</evidence>
<protein>
    <submittedName>
        <fullName evidence="9">ABC transporter permease</fullName>
    </submittedName>
</protein>
<dbReference type="InterPro" id="IPR025857">
    <property type="entry name" value="MacB_PCD"/>
</dbReference>
<dbReference type="KEGG" id="acel:acsn021_07650"/>
<evidence type="ECO:0000256" key="3">
    <source>
        <dbReference type="ARBA" id="ARBA00022475"/>
    </source>
</evidence>
<evidence type="ECO:0000256" key="5">
    <source>
        <dbReference type="ARBA" id="ARBA00022989"/>
    </source>
</evidence>
<dbReference type="RefSeq" id="WP_184095105.1">
    <property type="nucleotide sequence ID" value="NZ_AP023367.1"/>
</dbReference>
<keyword evidence="10" id="KW-1185">Reference proteome</keyword>
<feature type="domain" description="ABC3 transporter permease C-terminal" evidence="7">
    <location>
        <begin position="697"/>
        <end position="801"/>
    </location>
</feature>
<dbReference type="Pfam" id="PF02687">
    <property type="entry name" value="FtsX"/>
    <property type="match status" value="1"/>
</dbReference>
<dbReference type="GO" id="GO:0044874">
    <property type="term" value="P:lipoprotein localization to outer membrane"/>
    <property type="evidence" value="ECO:0007669"/>
    <property type="project" value="TreeGrafter"/>
</dbReference>
<dbReference type="InterPro" id="IPR003838">
    <property type="entry name" value="ABC3_permease_C"/>
</dbReference>
<dbReference type="Pfam" id="PF12704">
    <property type="entry name" value="MacB_PCD"/>
    <property type="match status" value="1"/>
</dbReference>
<organism evidence="9 10">
    <name type="scientific">Anaerocolumna cellulosilytica</name>
    <dbReference type="NCBI Taxonomy" id="433286"/>
    <lineage>
        <taxon>Bacteria</taxon>
        <taxon>Bacillati</taxon>
        <taxon>Bacillota</taxon>
        <taxon>Clostridia</taxon>
        <taxon>Lachnospirales</taxon>
        <taxon>Lachnospiraceae</taxon>
        <taxon>Anaerocolumna</taxon>
    </lineage>
</organism>
<keyword evidence="5" id="KW-1133">Transmembrane helix</keyword>
<keyword evidence="3" id="KW-1003">Cell membrane</keyword>
<comment type="subcellular location">
    <subcellularLocation>
        <location evidence="1">Cell membrane</location>
        <topology evidence="1">Multi-pass membrane protein</topology>
    </subcellularLocation>
</comment>
<feature type="domain" description="MacB-like periplasmic core" evidence="8">
    <location>
        <begin position="483"/>
        <end position="661"/>
    </location>
</feature>
<comment type="similarity">
    <text evidence="2">Belongs to the ABC-4 integral membrane protein family. LolC/E subfamily.</text>
</comment>
<keyword evidence="6" id="KW-0472">Membrane</keyword>
<dbReference type="PANTHER" id="PTHR30489:SF0">
    <property type="entry name" value="LIPOPROTEIN-RELEASING SYSTEM TRANSMEMBRANE PROTEIN LOLE"/>
    <property type="match status" value="1"/>
</dbReference>
<reference evidence="9 10" key="1">
    <citation type="journal article" date="2016" name="Int. J. Syst. Evol. Microbiol.">
        <title>Descriptions of Anaerotaenia torta gen. nov., sp. nov. and Anaerocolumna cellulosilytica gen. nov., sp. nov. isolated from a methanogenic reactor of cattle waste.</title>
        <authorList>
            <person name="Uek A."/>
            <person name="Ohtaki Y."/>
            <person name="Kaku N."/>
            <person name="Ueki K."/>
        </authorList>
    </citation>
    <scope>NUCLEOTIDE SEQUENCE [LARGE SCALE GENOMIC DNA]</scope>
    <source>
        <strain evidence="9 10">SN021</strain>
    </source>
</reference>
<dbReference type="EMBL" id="AP023367">
    <property type="protein sequence ID" value="BCJ93196.1"/>
    <property type="molecule type" value="Genomic_DNA"/>
</dbReference>
<evidence type="ECO:0000313" key="9">
    <source>
        <dbReference type="EMBL" id="BCJ93196.1"/>
    </source>
</evidence>
<keyword evidence="4" id="KW-0812">Transmembrane</keyword>
<dbReference type="AlphaFoldDB" id="A0A6S6QU46"/>
<proteinExistence type="inferred from homology"/>
<gene>
    <name evidence="9" type="ORF">acsn021_07650</name>
</gene>
<dbReference type="InterPro" id="IPR051447">
    <property type="entry name" value="Lipoprotein-release_system"/>
</dbReference>
<name>A0A6S6QU46_9FIRM</name>
<accession>A0A6S6QU46</accession>
<sequence>MKKILQVLINKRNSKEHKLFLCLMTVIVTSLTLFTAFNALPLLEESIKQDLRQTTVGEADYVVTPKESALFEVPTIENGKSLNILALEGGITKERYAKVFIWELDYSKFLEVFGNTYMEKGEVTLPVTLNENQVLIMPDTSDKLNINEGDLVEFTVYGQKIYAEAVIAPRDNFFVKANGEVVVMGAEILRTALDIKENQVTLSYIYKTEKGADIKANLQKQNNEIIVKEAIDPEYISANMTTYYGIDFLILVFILLIARDILKSTGLIYVTERSRFIGTLRSNGAEKRLIVRLFSNIGIKVALKGSLFGMMIGMALLITFARFGIGLTNVLQAIDIIFLAIAVIGTGAVMTILSLLSFQRPVKQLLCKSDRSLLLENVSAEMQHEKERKMDYIYCILLLVFIILSFFLSRWDMGAVLLYVITFTFILIKSMKYLFLKLKKTIQQKTGKGLFLIAAKNVGTNVYLRKTLSLTITISLFITIIGILIFSVLDAMTSFYRDYKSDAYIRVEDGKGFSDTELDKVERLSDITDTYLYYTGKVTIVTKEDERQVKVVGLDDPIDYNDNFMNLNLDWVKGFDIATFTQSRNAILSEILCNRFGFQLGDTVTLYDGESQKDYYIAGITPSLQELGDAIYISRYDSEFLGGSIKNGLYLKCTNMANMEDSIENILYERTYTFKDVTEMKQNDVTNGMQIIIFFVSFATLVGMASITGIYSNYKLSYMMRRKEFAILVSTGYSKKNIFHILMGEITLISLIGYLIGMLIMWVIKKPLESLMKFVELPIELNLSGLIFLALFFVVLINTLLNIVLAHKSSQLSAEGIIEVLKK</sequence>